<dbReference type="FunFam" id="3.40.50.11860:FF:000001">
    <property type="entry name" value="2-(3-amino-3-carboxypropyl)histidine synthase subunit 2"/>
    <property type="match status" value="1"/>
</dbReference>
<comment type="function">
    <text evidence="9">Required for the first step of diphthamide biosynthesis, a post-translational modification of histidine which occurs in elongation factor 2. DPH1 and DPH2 transfer a 3-amino-3-carboxypropyl (ACP) group from S-adenosyl-L-methionine (SAM) to a histidine residue, the reaction is assisted by a reduction system comprising DPH3 and a NADH-dependent reductase, predominantly CBR1. Facilitates the reduction of the catalytic iron-sulfur cluster found in the DPH1 subunit.</text>
</comment>
<sequence>MSGMQIRTGSPHSHRAELPRQKFFASSHFELRYAGIAGIHERGDRHSRKMSTELAVAPVLSTPEDHIFEVAAELKATSSLSDNEVREIYDVERTVTELLAGNWSKIALQFPDHMLVDAPRVAEILDRDVEARRQDKTPVKISILADTSYSSCCVDEVAAEHADAQVAVHYGRTCLSPTSRLPVIYIYTTHRLDHDAVLQEFRKEFGDAASKVVVMADLTYQSHVASVVKLFQENGYSDIIATEATRDPAGVLPNRRIVDKELDAEQLKEYALFHIAEPPQSLLLALSSRLASLHILSIPSPSNLTIDNPTIQTAGLLRRRFAKVLSLASAGVIGILVNTLSVSNFLPSIDLLRAKIDKAGKKSYTIVVGKLNPAKLANFAEIEGWVVVSCWESGLIEDDASYWRPVVTPFEMEVALMNVEDRTWGDEWWGGIEKLNVEDEATRIHGNHSSPNDQAQENEADDDFDEEESMPPEYDLRTGRLVSQSRPMRLAVRSATANGGDKADGESKPSGTALISRAPGEIASINGVASPGAEFLRSQRTWQGLGTDFKQEASTLVQEGRSGIARGYKVGDEDQDKH</sequence>
<comment type="caution">
    <text evidence="12">The sequence shown here is derived from an EMBL/GenBank/DDBJ whole genome shotgun (WGS) entry which is preliminary data.</text>
</comment>
<dbReference type="SFLD" id="SFLDS00032">
    <property type="entry name" value="Radical_SAM_3-amino-3-carboxyp"/>
    <property type="match status" value="1"/>
</dbReference>
<dbReference type="InterPro" id="IPR042263">
    <property type="entry name" value="DPH1/DPH2_1"/>
</dbReference>
<feature type="region of interest" description="Disordered" evidence="11">
    <location>
        <begin position="444"/>
        <end position="481"/>
    </location>
</feature>
<comment type="cofactor">
    <cofactor evidence="1">
        <name>[4Fe-4S] cluster</name>
        <dbReference type="ChEBI" id="CHEBI:49883"/>
    </cofactor>
</comment>
<dbReference type="NCBIfam" id="TIGR00322">
    <property type="entry name" value="diphth2_R"/>
    <property type="match status" value="1"/>
</dbReference>
<dbReference type="FunFam" id="3.40.50.11840:FF:000002">
    <property type="entry name" value="2-(3-amino-3-carboxypropyl)histidine synthase subunit 2"/>
    <property type="match status" value="1"/>
</dbReference>
<dbReference type="GO" id="GO:0090560">
    <property type="term" value="F:2-(3-amino-3-carboxypropyl)histidine synthase activity"/>
    <property type="evidence" value="ECO:0007669"/>
    <property type="project" value="InterPro"/>
</dbReference>
<keyword evidence="7 10" id="KW-0411">Iron-sulfur</keyword>
<keyword evidence="13" id="KW-1185">Reference proteome</keyword>
<feature type="compositionally biased region" description="Acidic residues" evidence="11">
    <location>
        <begin position="456"/>
        <end position="470"/>
    </location>
</feature>
<keyword evidence="5 10" id="KW-0479">Metal-binding</keyword>
<feature type="region of interest" description="Disordered" evidence="11">
    <location>
        <begin position="554"/>
        <end position="578"/>
    </location>
</feature>
<name>A0A179ISR4_CORDF</name>
<dbReference type="OrthoDB" id="449241at2759"/>
<dbReference type="InterPro" id="IPR010014">
    <property type="entry name" value="DHP2"/>
</dbReference>
<evidence type="ECO:0000256" key="5">
    <source>
        <dbReference type="ARBA" id="ARBA00022723"/>
    </source>
</evidence>
<reference evidence="12 13" key="1">
    <citation type="submission" date="2016-03" db="EMBL/GenBank/DDBJ databases">
        <title>Fine-scale spatial genetic structure of a fungal parasite of coffee scale insects.</title>
        <authorList>
            <person name="Jackson D."/>
            <person name="Zemenick K.A."/>
            <person name="Malloure B."/>
            <person name="Quandt C.A."/>
            <person name="James T.Y."/>
        </authorList>
    </citation>
    <scope>NUCLEOTIDE SEQUENCE [LARGE SCALE GENOMIC DNA]</scope>
    <source>
        <strain evidence="12 13">UM487</strain>
    </source>
</reference>
<evidence type="ECO:0000256" key="9">
    <source>
        <dbReference type="ARBA" id="ARBA00054092"/>
    </source>
</evidence>
<dbReference type="AlphaFoldDB" id="A0A179ISR4"/>
<dbReference type="GO" id="GO:0005737">
    <property type="term" value="C:cytoplasm"/>
    <property type="evidence" value="ECO:0007669"/>
    <property type="project" value="UniProtKB-SubCell"/>
</dbReference>
<comment type="pathway">
    <text evidence="2 10">Protein modification; peptidyl-diphthamide biosynthesis.</text>
</comment>
<organism evidence="12 13">
    <name type="scientific">Cordyceps confragosa</name>
    <name type="common">Lecanicillium lecanii</name>
    <dbReference type="NCBI Taxonomy" id="2714763"/>
    <lineage>
        <taxon>Eukaryota</taxon>
        <taxon>Fungi</taxon>
        <taxon>Dikarya</taxon>
        <taxon>Ascomycota</taxon>
        <taxon>Pezizomycotina</taxon>
        <taxon>Sordariomycetes</taxon>
        <taxon>Hypocreomycetidae</taxon>
        <taxon>Hypocreales</taxon>
        <taxon>Cordycipitaceae</taxon>
        <taxon>Akanthomyces</taxon>
    </lineage>
</organism>
<dbReference type="PANTHER" id="PTHR10762">
    <property type="entry name" value="DIPHTHAMIDE BIOSYNTHESIS PROTEIN"/>
    <property type="match status" value="1"/>
</dbReference>
<keyword evidence="10" id="KW-0963">Cytoplasm</keyword>
<dbReference type="Gene3D" id="3.40.50.11860">
    <property type="entry name" value="Diphthamide synthesis DPH1/DPH2 domain 3"/>
    <property type="match status" value="1"/>
</dbReference>
<dbReference type="PANTHER" id="PTHR10762:SF2">
    <property type="entry name" value="2-(3-AMINO-3-CARBOXYPROPYL)HISTIDINE SYNTHASE SUBUNIT 2"/>
    <property type="match status" value="1"/>
</dbReference>
<dbReference type="SFLD" id="SFLDF00408">
    <property type="entry name" value="Diphthamide_biosynthesis_famil"/>
    <property type="match status" value="1"/>
</dbReference>
<evidence type="ECO:0000256" key="10">
    <source>
        <dbReference type="RuleBase" id="RU364133"/>
    </source>
</evidence>
<keyword evidence="6 10" id="KW-0408">Iron</keyword>
<comment type="subunit">
    <text evidence="8">Component of the 2-(3-amino-3-carboxypropyl)histidine synthase complex composed of DPH1, DPH2, DPH3 and a NADH-dependent reductase, predominantly CBR1.</text>
</comment>
<proteinExistence type="inferred from homology"/>
<dbReference type="InterPro" id="IPR016435">
    <property type="entry name" value="DPH1/DPH2"/>
</dbReference>
<evidence type="ECO:0000256" key="4">
    <source>
        <dbReference type="ARBA" id="ARBA00021914"/>
    </source>
</evidence>
<dbReference type="EMBL" id="LUKN01000141">
    <property type="protein sequence ID" value="OAR05718.1"/>
    <property type="molecule type" value="Genomic_DNA"/>
</dbReference>
<comment type="function">
    <text evidence="10">Required for the first step of diphthamide biosynthesis, a post-translational modification of histidine which occurs in elongation factor 2. DPH1 and DPH2 transfer a 3-amino-3-carboxypropyl (ACP) group from S-adenosyl-L-methionine (SAM) to a histidine residue, the reaction is assisted by a reduction system comprising DPH3 and a NADH-dependent reductase. Facilitates the reduction of the catalytic iron-sulfur cluster found in the DPH1 subunit.</text>
</comment>
<evidence type="ECO:0000256" key="8">
    <source>
        <dbReference type="ARBA" id="ARBA00034128"/>
    </source>
</evidence>
<gene>
    <name evidence="12" type="ORF">LLEC1_03948</name>
</gene>
<dbReference type="Pfam" id="PF01866">
    <property type="entry name" value="Diphthamide_syn"/>
    <property type="match status" value="1"/>
</dbReference>
<dbReference type="NCBIfam" id="TIGR00272">
    <property type="entry name" value="DPH2"/>
    <property type="match status" value="1"/>
</dbReference>
<dbReference type="GO" id="GO:0017183">
    <property type="term" value="P:protein histidyl modification to diphthamide"/>
    <property type="evidence" value="ECO:0007669"/>
    <property type="project" value="UniProtKB-UniPathway"/>
</dbReference>
<accession>A0A179ISR4</accession>
<dbReference type="OMA" id="QIWNENH"/>
<evidence type="ECO:0000256" key="1">
    <source>
        <dbReference type="ARBA" id="ARBA00001966"/>
    </source>
</evidence>
<evidence type="ECO:0000256" key="7">
    <source>
        <dbReference type="ARBA" id="ARBA00023014"/>
    </source>
</evidence>
<comment type="similarity">
    <text evidence="3 10">Belongs to the DPH1/DPH2 family. DPH2 subfamily.</text>
</comment>
<dbReference type="SFLD" id="SFLDG01121">
    <property type="entry name" value="Diphthamide_biosynthesis"/>
    <property type="match status" value="1"/>
</dbReference>
<dbReference type="UniPathway" id="UPA00559"/>
<dbReference type="GO" id="GO:0046872">
    <property type="term" value="F:metal ion binding"/>
    <property type="evidence" value="ECO:0007669"/>
    <property type="project" value="UniProtKB-KW"/>
</dbReference>
<dbReference type="Proteomes" id="UP000243081">
    <property type="component" value="Unassembled WGS sequence"/>
</dbReference>
<feature type="region of interest" description="Disordered" evidence="11">
    <location>
        <begin position="493"/>
        <end position="514"/>
    </location>
</feature>
<evidence type="ECO:0000256" key="2">
    <source>
        <dbReference type="ARBA" id="ARBA00005156"/>
    </source>
</evidence>
<evidence type="ECO:0000256" key="3">
    <source>
        <dbReference type="ARBA" id="ARBA00006179"/>
    </source>
</evidence>
<protein>
    <recommendedName>
        <fullName evidence="4 10">2-(3-amino-3-carboxypropyl)histidine synthase subunit 2</fullName>
    </recommendedName>
</protein>
<comment type="subcellular location">
    <subcellularLocation>
        <location evidence="10">Cytoplasm</location>
    </subcellularLocation>
</comment>
<evidence type="ECO:0000313" key="12">
    <source>
        <dbReference type="EMBL" id="OAR05718.1"/>
    </source>
</evidence>
<dbReference type="GO" id="GO:0051536">
    <property type="term" value="F:iron-sulfur cluster binding"/>
    <property type="evidence" value="ECO:0007669"/>
    <property type="project" value="UniProtKB-KW"/>
</dbReference>
<feature type="compositionally biased region" description="Basic and acidic residues" evidence="11">
    <location>
        <begin position="569"/>
        <end position="578"/>
    </location>
</feature>
<dbReference type="InterPro" id="IPR042265">
    <property type="entry name" value="DPH1/DPH2_3"/>
</dbReference>
<evidence type="ECO:0000256" key="11">
    <source>
        <dbReference type="SAM" id="MobiDB-lite"/>
    </source>
</evidence>
<evidence type="ECO:0000313" key="13">
    <source>
        <dbReference type="Proteomes" id="UP000243081"/>
    </source>
</evidence>
<dbReference type="Gene3D" id="3.40.50.11840">
    <property type="entry name" value="Diphthamide synthesis DPH1/DPH2 domain 1"/>
    <property type="match status" value="1"/>
</dbReference>
<evidence type="ECO:0000256" key="6">
    <source>
        <dbReference type="ARBA" id="ARBA00023004"/>
    </source>
</evidence>